<dbReference type="OrthoDB" id="387372at2759"/>
<reference evidence="3 4" key="1">
    <citation type="submission" date="2013-02" db="EMBL/GenBank/DDBJ databases">
        <title>The Genome Sequence of Plasmodium inui San Antonio 1.</title>
        <authorList>
            <consortium name="The Broad Institute Genome Sequencing Platform"/>
            <consortium name="The Broad Institute Genome Sequencing Center for Infectious Disease"/>
            <person name="Neafsey D."/>
            <person name="Cheeseman I."/>
            <person name="Volkman S."/>
            <person name="Adams J."/>
            <person name="Walker B."/>
            <person name="Young S.K."/>
            <person name="Zeng Q."/>
            <person name="Gargeya S."/>
            <person name="Fitzgerald M."/>
            <person name="Haas B."/>
            <person name="Abouelleil A."/>
            <person name="Alvarado L."/>
            <person name="Arachchi H.M."/>
            <person name="Berlin A.M."/>
            <person name="Chapman S.B."/>
            <person name="Dewar J."/>
            <person name="Goldberg J."/>
            <person name="Griggs A."/>
            <person name="Gujja S."/>
            <person name="Hansen M."/>
            <person name="Howarth C."/>
            <person name="Imamovic A."/>
            <person name="Larimer J."/>
            <person name="McCowan C."/>
            <person name="Murphy C."/>
            <person name="Neiman D."/>
            <person name="Pearson M."/>
            <person name="Priest M."/>
            <person name="Roberts A."/>
            <person name="Saif S."/>
            <person name="Shea T."/>
            <person name="Sisk P."/>
            <person name="Sykes S."/>
            <person name="Wortman J."/>
            <person name="Nusbaum C."/>
            <person name="Birren B."/>
        </authorList>
    </citation>
    <scope>NUCLEOTIDE SEQUENCE [LARGE SCALE GENOMIC DNA]</scope>
    <source>
        <strain evidence="3 4">San Antonio 1</strain>
    </source>
</reference>
<gene>
    <name evidence="3" type="ORF">C922_02255</name>
</gene>
<accession>W7AES8</accession>
<evidence type="ECO:0000313" key="4">
    <source>
        <dbReference type="Proteomes" id="UP000030640"/>
    </source>
</evidence>
<dbReference type="Proteomes" id="UP000030640">
    <property type="component" value="Unassembled WGS sequence"/>
</dbReference>
<dbReference type="RefSeq" id="XP_008816076.1">
    <property type="nucleotide sequence ID" value="XM_008817854.1"/>
</dbReference>
<evidence type="ECO:0000256" key="1">
    <source>
        <dbReference type="SAM" id="MobiDB-lite"/>
    </source>
</evidence>
<evidence type="ECO:0000313" key="3">
    <source>
        <dbReference type="EMBL" id="EUD67549.1"/>
    </source>
</evidence>
<dbReference type="EMBL" id="KI965466">
    <property type="protein sequence ID" value="EUD67549.1"/>
    <property type="molecule type" value="Genomic_DNA"/>
</dbReference>
<protein>
    <recommendedName>
        <fullName evidence="2">Tryptophan/threonine-rich plasmodium antigen C-terminal domain-containing protein</fullName>
    </recommendedName>
</protein>
<sequence>MFERLEEKWLPFCKNDDFIKEEVARYSLLFSKYLNIPEGSNPNSSLCYIYIAMSIVLHYGLTCLTNLNPIKRRELRRYHDLSYTHFEEIKKNDTSAHSSKDKDYNRTDKIVDQIVNPNFPNVEIGTNSNLTDQSVCHVRGEYFPNITKENFAKRDGHTFSNIPGDSFSELEGENLTHIRKHKFFILPKLEVAMRRRRSKFSKAVIPSKGNIDRETCPDITNESLFNIMKKKSQIVESKKSPNTITKNYPSDEFKNPLNLESKQSLNASTENLPNVAANKSFSIQAKRTPAVEQKNISDVEAKRTSAVEEKNISDVEANKLFPAVEEKKTPAVEANKLFPAVEEKKTPAVEANKLFTAVEEKKSPAVEARNTPVLEAKKVTKVTIKGDPNLGNNKSPAQTIRKPLAESDKKTTNATIEKESTPIAHQTEPAAKSHFQNFLNNAIFWLKEKILSQMNTIKKKLLGVKTQPSEARKAGDRTDDSEKPEREEHSEEWKIQQFRNWIDNLDKEYNTWKVSLGNDNQWFLEKNVVFQNILNRIKERWIFWNTDTLKDINEGKIRLKDLDIEEQWSKWLDTNWKSYNKRIWIDLTDSYEKLYYHWIRTEWNKWREKKMTEWTSQEWKIHEDEKWQQWESRKWAKYFERKEKKKWIKWIKRNEMEITTIRSWQREKGNMLLQGDDSLNWDKWKEEKFQILDEYLDSLKNHWLAEKKWLILTNASKEREQAGERAAPGGEKAAVKNAQKNRDKADDQTDEVN</sequence>
<name>W7AES8_9APIC</name>
<dbReference type="Pfam" id="PF12319">
    <property type="entry name" value="TryThrA_C"/>
    <property type="match status" value="1"/>
</dbReference>
<dbReference type="GeneID" id="20037529"/>
<dbReference type="InterPro" id="IPR022089">
    <property type="entry name" value="Plasmodium-antigen_C"/>
</dbReference>
<keyword evidence="4" id="KW-1185">Reference proteome</keyword>
<feature type="compositionally biased region" description="Basic and acidic residues" evidence="1">
    <location>
        <begin position="470"/>
        <end position="491"/>
    </location>
</feature>
<evidence type="ECO:0000259" key="2">
    <source>
        <dbReference type="Pfam" id="PF12319"/>
    </source>
</evidence>
<feature type="region of interest" description="Disordered" evidence="1">
    <location>
        <begin position="464"/>
        <end position="491"/>
    </location>
</feature>
<feature type="region of interest" description="Disordered" evidence="1">
    <location>
        <begin position="718"/>
        <end position="753"/>
    </location>
</feature>
<organism evidence="3 4">
    <name type="scientific">Plasmodium inui San Antonio 1</name>
    <dbReference type="NCBI Taxonomy" id="1237626"/>
    <lineage>
        <taxon>Eukaryota</taxon>
        <taxon>Sar</taxon>
        <taxon>Alveolata</taxon>
        <taxon>Apicomplexa</taxon>
        <taxon>Aconoidasida</taxon>
        <taxon>Haemosporida</taxon>
        <taxon>Plasmodiidae</taxon>
        <taxon>Plasmodium</taxon>
        <taxon>Plasmodium (Plasmodium)</taxon>
    </lineage>
</organism>
<dbReference type="AlphaFoldDB" id="W7AES8"/>
<proteinExistence type="predicted"/>
<feature type="domain" description="Tryptophan/threonine-rich plasmodium antigen C-terminal" evidence="2">
    <location>
        <begin position="497"/>
        <end position="711"/>
    </location>
</feature>
<dbReference type="VEuPathDB" id="PlasmoDB:C922_02255"/>